<dbReference type="Proteomes" id="UP001271274">
    <property type="component" value="Unassembled WGS sequence"/>
</dbReference>
<dbReference type="InterPro" id="IPR008613">
    <property type="entry name" value="Excalibur_Ca-bd_domain"/>
</dbReference>
<feature type="domain" description="Excalibur calcium-binding" evidence="2">
    <location>
        <begin position="113"/>
        <end position="149"/>
    </location>
</feature>
<feature type="region of interest" description="Disordered" evidence="1">
    <location>
        <begin position="127"/>
        <end position="150"/>
    </location>
</feature>
<evidence type="ECO:0000313" key="4">
    <source>
        <dbReference type="Proteomes" id="UP001271274"/>
    </source>
</evidence>
<dbReference type="SMART" id="SM00894">
    <property type="entry name" value="Excalibur"/>
    <property type="match status" value="1"/>
</dbReference>
<feature type="region of interest" description="Disordered" evidence="1">
    <location>
        <begin position="32"/>
        <end position="111"/>
    </location>
</feature>
<dbReference type="EMBL" id="JARAYU010000002">
    <property type="protein sequence ID" value="MDX3699631.1"/>
    <property type="molecule type" value="Genomic_DNA"/>
</dbReference>
<evidence type="ECO:0000259" key="2">
    <source>
        <dbReference type="SMART" id="SM00894"/>
    </source>
</evidence>
<feature type="compositionally biased region" description="Low complexity" evidence="1">
    <location>
        <begin position="54"/>
        <end position="81"/>
    </location>
</feature>
<accession>A0ABU4N981</accession>
<keyword evidence="4" id="KW-1185">Reference proteome</keyword>
<dbReference type="Pfam" id="PF05901">
    <property type="entry name" value="Excalibur"/>
    <property type="match status" value="1"/>
</dbReference>
<reference evidence="3 4" key="1">
    <citation type="journal article" date="2023" name="Microb. Genom.">
        <title>Mesoterricola silvestris gen. nov., sp. nov., Mesoterricola sediminis sp. nov., Geothrix oryzae sp. nov., Geothrix edaphica sp. nov., Geothrix rubra sp. nov., and Geothrix limicola sp. nov., six novel members of Acidobacteriota isolated from soils.</title>
        <authorList>
            <person name="Weisberg A.J."/>
            <person name="Pearce E."/>
            <person name="Kramer C.G."/>
            <person name="Chang J.H."/>
            <person name="Clarke C.R."/>
        </authorList>
    </citation>
    <scope>NUCLEOTIDE SEQUENCE [LARGE SCALE GENOMIC DNA]</scope>
    <source>
        <strain evidence="3 4">ID09-01A</strain>
    </source>
</reference>
<gene>
    <name evidence="3" type="ORF">PV662_07640</name>
</gene>
<protein>
    <submittedName>
        <fullName evidence="3">Excalibur calcium-binding domain-containing protein</fullName>
    </submittedName>
</protein>
<comment type="caution">
    <text evidence="3">The sequence shown here is derived from an EMBL/GenBank/DDBJ whole genome shotgun (WGS) entry which is preliminary data.</text>
</comment>
<evidence type="ECO:0000313" key="3">
    <source>
        <dbReference type="EMBL" id="MDX3699631.1"/>
    </source>
</evidence>
<organism evidence="3 4">
    <name type="scientific">Streptomyces europaeiscabiei</name>
    <dbReference type="NCBI Taxonomy" id="146819"/>
    <lineage>
        <taxon>Bacteria</taxon>
        <taxon>Bacillati</taxon>
        <taxon>Actinomycetota</taxon>
        <taxon>Actinomycetes</taxon>
        <taxon>Kitasatosporales</taxon>
        <taxon>Streptomycetaceae</taxon>
        <taxon>Streptomyces</taxon>
    </lineage>
</organism>
<sequence>MGWPGRIAGVVIGFLLFFLALGAVLASFGVGEEDAPQSPSPSSVSPTTSPPDVPTSRPAVTETATVTATAVPVPEETVTETVEQEPAEPDPVAPEPVEPEPADPTTAPPADVYYENCDAARAAGAAPVHAGDPGYGPHLDRDGDGVGCEW</sequence>
<evidence type="ECO:0000256" key="1">
    <source>
        <dbReference type="SAM" id="MobiDB-lite"/>
    </source>
</evidence>
<name>A0ABU4N981_9ACTN</name>
<proteinExistence type="predicted"/>
<feature type="compositionally biased region" description="Low complexity" evidence="1">
    <location>
        <begin position="32"/>
        <end position="47"/>
    </location>
</feature>